<evidence type="ECO:0000313" key="2">
    <source>
        <dbReference type="EMBL" id="CAF4488081.1"/>
    </source>
</evidence>
<comment type="caution">
    <text evidence="1">The sequence shown here is derived from an EMBL/GenBank/DDBJ whole genome shotgun (WGS) entry which is preliminary data.</text>
</comment>
<gene>
    <name evidence="2" type="ORF">HFQ381_LOCUS26809</name>
    <name evidence="1" type="ORF">LUA448_LOCUS30556</name>
</gene>
<name>A0A818NEC0_9BILA</name>
<dbReference type="AlphaFoldDB" id="A0A818NEC0"/>
<sequence length="156" mass="17244">MTTATTTTTTTSTALPLCNSSCVSTSISNTSLIAFYTFDSVFTDSSGFSNTLSGTYQSFVTGYVNNAVSFIYANSQRLTSSQIMNFYQLSWTMEFWFLRTASTTVTSCFFGQTISSSHDMELFLVTTNNLLYFGFYGDDTSGSTTISANTWYHVAW</sequence>
<dbReference type="Gene3D" id="2.60.120.200">
    <property type="match status" value="1"/>
</dbReference>
<dbReference type="InterPro" id="IPR013320">
    <property type="entry name" value="ConA-like_dom_sf"/>
</dbReference>
<dbReference type="Proteomes" id="UP000663833">
    <property type="component" value="Unassembled WGS sequence"/>
</dbReference>
<dbReference type="SUPFAM" id="SSF49899">
    <property type="entry name" value="Concanavalin A-like lectins/glucanases"/>
    <property type="match status" value="1"/>
</dbReference>
<protein>
    <submittedName>
        <fullName evidence="1">Uncharacterized protein</fullName>
    </submittedName>
</protein>
<reference evidence="1" key="1">
    <citation type="submission" date="2021-02" db="EMBL/GenBank/DDBJ databases">
        <authorList>
            <person name="Nowell W R."/>
        </authorList>
    </citation>
    <scope>NUCLEOTIDE SEQUENCE</scope>
</reference>
<evidence type="ECO:0000313" key="1">
    <source>
        <dbReference type="EMBL" id="CAF3603450.1"/>
    </source>
</evidence>
<proteinExistence type="predicted"/>
<evidence type="ECO:0000313" key="3">
    <source>
        <dbReference type="Proteomes" id="UP000663833"/>
    </source>
</evidence>
<dbReference type="EMBL" id="CAJOBO010003305">
    <property type="protein sequence ID" value="CAF4488081.1"/>
    <property type="molecule type" value="Genomic_DNA"/>
</dbReference>
<organism evidence="1 3">
    <name type="scientific">Rotaria socialis</name>
    <dbReference type="NCBI Taxonomy" id="392032"/>
    <lineage>
        <taxon>Eukaryota</taxon>
        <taxon>Metazoa</taxon>
        <taxon>Spiralia</taxon>
        <taxon>Gnathifera</taxon>
        <taxon>Rotifera</taxon>
        <taxon>Eurotatoria</taxon>
        <taxon>Bdelloidea</taxon>
        <taxon>Philodinida</taxon>
        <taxon>Philodinidae</taxon>
        <taxon>Rotaria</taxon>
    </lineage>
</organism>
<dbReference type="Proteomes" id="UP000663851">
    <property type="component" value="Unassembled WGS sequence"/>
</dbReference>
<dbReference type="EMBL" id="CAJNYD010004471">
    <property type="protein sequence ID" value="CAF3603450.1"/>
    <property type="molecule type" value="Genomic_DNA"/>
</dbReference>
<accession>A0A818NEC0</accession>
<feature type="non-terminal residue" evidence="1">
    <location>
        <position position="156"/>
    </location>
</feature>